<proteinExistence type="predicted"/>
<keyword evidence="5" id="KW-1278">Translocase</keyword>
<evidence type="ECO:0000256" key="3">
    <source>
        <dbReference type="ARBA" id="ARBA00022692"/>
    </source>
</evidence>
<feature type="transmembrane region" description="Helical" evidence="10">
    <location>
        <begin position="65"/>
        <end position="92"/>
    </location>
</feature>
<feature type="domain" description="NADP transhydrogenase beta-like" evidence="11">
    <location>
        <begin position="83"/>
        <end position="539"/>
    </location>
</feature>
<dbReference type="Pfam" id="PF02233">
    <property type="entry name" value="PNTB"/>
    <property type="match status" value="1"/>
</dbReference>
<organism evidence="12 13">
    <name type="scientific">Holospora curviuscula</name>
    <dbReference type="NCBI Taxonomy" id="1082868"/>
    <lineage>
        <taxon>Bacteria</taxon>
        <taxon>Pseudomonadati</taxon>
        <taxon>Pseudomonadota</taxon>
        <taxon>Alphaproteobacteria</taxon>
        <taxon>Holosporales</taxon>
        <taxon>Holosporaceae</taxon>
        <taxon>Holospora</taxon>
    </lineage>
</organism>
<keyword evidence="7" id="KW-0520">NAD</keyword>
<protein>
    <recommendedName>
        <fullName evidence="2">proton-translocating NAD(P)(+) transhydrogenase</fullName>
        <ecNumber evidence="2">7.1.1.1</ecNumber>
    </recommendedName>
</protein>
<evidence type="ECO:0000256" key="9">
    <source>
        <dbReference type="ARBA" id="ARBA00048202"/>
    </source>
</evidence>
<keyword evidence="4" id="KW-0521">NADP</keyword>
<reference evidence="12 13" key="1">
    <citation type="submission" date="2017-11" db="EMBL/GenBank/DDBJ databases">
        <title>Comparative genomic analysis of Holospora spp., intranuclear symbionts of paramecia.</title>
        <authorList>
            <person name="Garushyants S.K."/>
            <person name="Beliavskaya A."/>
            <person name="Malko D.B."/>
            <person name="Logacheva M.D."/>
            <person name="Rautian M.S."/>
            <person name="Gelfand M.S."/>
        </authorList>
    </citation>
    <scope>NUCLEOTIDE SEQUENCE [LARGE SCALE GENOMIC DNA]</scope>
    <source>
        <strain evidence="13">02AZ16</strain>
    </source>
</reference>
<evidence type="ECO:0000256" key="6">
    <source>
        <dbReference type="ARBA" id="ARBA00022989"/>
    </source>
</evidence>
<evidence type="ECO:0000313" key="13">
    <source>
        <dbReference type="Proteomes" id="UP000239425"/>
    </source>
</evidence>
<feature type="transmembrane region" description="Helical" evidence="10">
    <location>
        <begin position="322"/>
        <end position="341"/>
    </location>
</feature>
<evidence type="ECO:0000256" key="8">
    <source>
        <dbReference type="ARBA" id="ARBA00023136"/>
    </source>
</evidence>
<name>A0A2S5R7Q5_9PROT</name>
<dbReference type="GO" id="GO:0008750">
    <property type="term" value="F:proton-translocating NAD(P)+ transhydrogenase activity"/>
    <property type="evidence" value="ECO:0007669"/>
    <property type="project" value="UniProtKB-EC"/>
</dbReference>
<keyword evidence="6 10" id="KW-1133">Transmembrane helix</keyword>
<dbReference type="Proteomes" id="UP000239425">
    <property type="component" value="Unassembled WGS sequence"/>
</dbReference>
<evidence type="ECO:0000256" key="10">
    <source>
        <dbReference type="SAM" id="Phobius"/>
    </source>
</evidence>
<keyword evidence="8 10" id="KW-0472">Membrane</keyword>
<dbReference type="PANTHER" id="PTHR44758">
    <property type="entry name" value="NAD(P) TRANSHYDROGENASE SUBUNIT BETA"/>
    <property type="match status" value="1"/>
</dbReference>
<keyword evidence="13" id="KW-1185">Reference proteome</keyword>
<evidence type="ECO:0000256" key="1">
    <source>
        <dbReference type="ARBA" id="ARBA00004141"/>
    </source>
</evidence>
<dbReference type="OrthoDB" id="9763786at2"/>
<feature type="transmembrane region" description="Helical" evidence="10">
    <location>
        <begin position="203"/>
        <end position="230"/>
    </location>
</feature>
<feature type="transmembrane region" description="Helical" evidence="10">
    <location>
        <begin position="269"/>
        <end position="290"/>
    </location>
</feature>
<evidence type="ECO:0000259" key="11">
    <source>
        <dbReference type="Pfam" id="PF02233"/>
    </source>
</evidence>
<dbReference type="InterPro" id="IPR034300">
    <property type="entry name" value="PNTB-like"/>
</dbReference>
<evidence type="ECO:0000256" key="7">
    <source>
        <dbReference type="ARBA" id="ARBA00023027"/>
    </source>
</evidence>
<keyword evidence="3 10" id="KW-0812">Transmembrane</keyword>
<feature type="transmembrane region" description="Helical" evidence="10">
    <location>
        <begin position="297"/>
        <end position="316"/>
    </location>
</feature>
<dbReference type="EMBL" id="PHHC01000108">
    <property type="protein sequence ID" value="PPE03371.1"/>
    <property type="molecule type" value="Genomic_DNA"/>
</dbReference>
<evidence type="ECO:0000256" key="4">
    <source>
        <dbReference type="ARBA" id="ARBA00022857"/>
    </source>
</evidence>
<gene>
    <name evidence="12" type="ORF">HCUR_01204</name>
</gene>
<evidence type="ECO:0000256" key="2">
    <source>
        <dbReference type="ARBA" id="ARBA00012943"/>
    </source>
</evidence>
<feature type="transmembrane region" description="Helical" evidence="10">
    <location>
        <begin position="104"/>
        <end position="122"/>
    </location>
</feature>
<dbReference type="GO" id="GO:0016020">
    <property type="term" value="C:membrane"/>
    <property type="evidence" value="ECO:0007669"/>
    <property type="project" value="UniProtKB-SubCell"/>
</dbReference>
<feature type="transmembrane region" description="Helical" evidence="10">
    <location>
        <begin position="242"/>
        <end position="263"/>
    </location>
</feature>
<dbReference type="InterPro" id="IPR029035">
    <property type="entry name" value="DHS-like_NAD/FAD-binding_dom"/>
</dbReference>
<dbReference type="AlphaFoldDB" id="A0A2S5R7Q5"/>
<feature type="transmembrane region" description="Helical" evidence="10">
    <location>
        <begin position="142"/>
        <end position="161"/>
    </location>
</feature>
<dbReference type="SUPFAM" id="SSF52467">
    <property type="entry name" value="DHS-like NAD/FAD-binding domain"/>
    <property type="match status" value="1"/>
</dbReference>
<evidence type="ECO:0000256" key="5">
    <source>
        <dbReference type="ARBA" id="ARBA00022967"/>
    </source>
</evidence>
<dbReference type="Gene3D" id="3.40.50.1220">
    <property type="entry name" value="TPP-binding domain"/>
    <property type="match status" value="1"/>
</dbReference>
<sequence length="544" mass="59313">MYSKLCFERLVENYSCKFSKNNQQYPSIVLVYGVYLNSKRSAMNTSQNYFWDNFRPLKTSVLCGVVWGISLGIVIFFPSLHAVLALGWILLAFESLTSFKLARYCAFAGKIGMMCAIFSYGGDFLKHHYASFTSVSGHTLHWTSYGIYFAMILGSLSGFILAKRTSMTSLPQLMALFHGLVGLGAASISVVLAKIHIQTLCVIPLSVFIEILSGGVIGAITCTGSVFAVLRLQNIIRYRPSLKIFLGMFFLALGASLASAGWFIQVPSIVSLIVSIVVSSSLGVLMILPVAGADMPLVISLLNSCSGWACVSLGLYANHPLLVVVGSIVWFSGGVLTFVMCKGMNRSLMRVFTGSFYQQSQAKATVMLPVQSISGEEAAFFLKSAERVVIIPGYGAAVAQAQRPLQELALLLKANHCDVKYGIHPVAGRMPGHMDILLAQANVSLEDMLELEEANRQLPDTDVVLIIGANDTVNPAAEKDPSVEIYGMPIFQTYRAKKVLFIKRSMNPGYSGIDNPLCYLQNTYMVFGDGKKVCEDILKAFSLL</sequence>
<accession>A0A2S5R7Q5</accession>
<dbReference type="EC" id="7.1.1.1" evidence="2"/>
<evidence type="ECO:0000313" key="12">
    <source>
        <dbReference type="EMBL" id="PPE03371.1"/>
    </source>
</evidence>
<dbReference type="PANTHER" id="PTHR44758:SF1">
    <property type="entry name" value="NAD(P) TRANSHYDROGENASE SUBUNIT BETA"/>
    <property type="match status" value="1"/>
</dbReference>
<feature type="transmembrane region" description="Helical" evidence="10">
    <location>
        <begin position="173"/>
        <end position="197"/>
    </location>
</feature>
<comment type="subcellular location">
    <subcellularLocation>
        <location evidence="1">Membrane</location>
        <topology evidence="1">Multi-pass membrane protein</topology>
    </subcellularLocation>
</comment>
<comment type="caution">
    <text evidence="12">The sequence shown here is derived from an EMBL/GenBank/DDBJ whole genome shotgun (WGS) entry which is preliminary data.</text>
</comment>
<comment type="catalytic activity">
    <reaction evidence="9">
        <text>NAD(+) + NADPH + H(+)(in) = NADH + NADP(+) + H(+)(out)</text>
        <dbReference type="Rhea" id="RHEA:47992"/>
        <dbReference type="ChEBI" id="CHEBI:15378"/>
        <dbReference type="ChEBI" id="CHEBI:57540"/>
        <dbReference type="ChEBI" id="CHEBI:57783"/>
        <dbReference type="ChEBI" id="CHEBI:57945"/>
        <dbReference type="ChEBI" id="CHEBI:58349"/>
        <dbReference type="EC" id="7.1.1.1"/>
    </reaction>
</comment>